<sequence length="244" mass="26409">MLSVVIPTRNSEQGLALTLSSLVSAAADGTVREVVVVDGGSSDGTEIVADAAGCVWLDGSAALGERLALGAATATRGEWLLFLRPGIVVEPGWQREVGSLIERIARSADTGKGRDHVIVFRYALDDIGLRARLRELSVAIGSRLVGVPHRTQGLLISRAHYRRIGGFRPLPVLEDVDLFRRIGRFRSLTLRARASVVAYAEGNEDGALRRLRRSTCRALAALWVPPRYLVRLHGPGLSTGDFLR</sequence>
<dbReference type="PANTHER" id="PTHR43646:SF2">
    <property type="entry name" value="GLYCOSYLTRANSFERASE 2-LIKE DOMAIN-CONTAINING PROTEIN"/>
    <property type="match status" value="1"/>
</dbReference>
<proteinExistence type="predicted"/>
<organism evidence="7 8">
    <name type="scientific">Methylobrevis albus</name>
    <dbReference type="NCBI Taxonomy" id="2793297"/>
    <lineage>
        <taxon>Bacteria</taxon>
        <taxon>Pseudomonadati</taxon>
        <taxon>Pseudomonadota</taxon>
        <taxon>Alphaproteobacteria</taxon>
        <taxon>Hyphomicrobiales</taxon>
        <taxon>Pleomorphomonadaceae</taxon>
        <taxon>Methylobrevis</taxon>
    </lineage>
</organism>
<accession>A0A931MZJ7</accession>
<evidence type="ECO:0000313" key="8">
    <source>
        <dbReference type="Proteomes" id="UP000631694"/>
    </source>
</evidence>
<keyword evidence="3" id="KW-0328">Glycosyltransferase</keyword>
<keyword evidence="5" id="KW-0472">Membrane</keyword>
<gene>
    <name evidence="7" type="ORF">I5731_09975</name>
</gene>
<comment type="subcellular location">
    <subcellularLocation>
        <location evidence="1">Cell membrane</location>
    </subcellularLocation>
</comment>
<dbReference type="GO" id="GO:0016757">
    <property type="term" value="F:glycosyltransferase activity"/>
    <property type="evidence" value="ECO:0007669"/>
    <property type="project" value="UniProtKB-KW"/>
</dbReference>
<dbReference type="InterPro" id="IPR029044">
    <property type="entry name" value="Nucleotide-diphossugar_trans"/>
</dbReference>
<feature type="domain" description="Glycosyltransferase 2-like" evidence="6">
    <location>
        <begin position="3"/>
        <end position="52"/>
    </location>
</feature>
<reference evidence="7" key="1">
    <citation type="submission" date="2020-12" db="EMBL/GenBank/DDBJ databases">
        <title>Methylobrevis albus sp. nov., isolated from fresh water lack sediment.</title>
        <authorList>
            <person name="Zou Q."/>
        </authorList>
    </citation>
    <scope>NUCLEOTIDE SEQUENCE</scope>
    <source>
        <strain evidence="7">L22</strain>
    </source>
</reference>
<evidence type="ECO:0000256" key="2">
    <source>
        <dbReference type="ARBA" id="ARBA00022475"/>
    </source>
</evidence>
<evidence type="ECO:0000256" key="1">
    <source>
        <dbReference type="ARBA" id="ARBA00004236"/>
    </source>
</evidence>
<dbReference type="Pfam" id="PF00535">
    <property type="entry name" value="Glycos_transf_2"/>
    <property type="match status" value="1"/>
</dbReference>
<comment type="caution">
    <text evidence="7">The sequence shown here is derived from an EMBL/GenBank/DDBJ whole genome shotgun (WGS) entry which is preliminary data.</text>
</comment>
<dbReference type="AlphaFoldDB" id="A0A931MZJ7"/>
<keyword evidence="8" id="KW-1185">Reference proteome</keyword>
<evidence type="ECO:0000256" key="4">
    <source>
        <dbReference type="ARBA" id="ARBA00022679"/>
    </source>
</evidence>
<protein>
    <submittedName>
        <fullName evidence="7">Glycosyltransferase</fullName>
    </submittedName>
</protein>
<dbReference type="EMBL" id="JADZLT010000050">
    <property type="protein sequence ID" value="MBH0238149.1"/>
    <property type="molecule type" value="Genomic_DNA"/>
</dbReference>
<keyword evidence="2" id="KW-1003">Cell membrane</keyword>
<name>A0A931MZJ7_9HYPH</name>
<dbReference type="Gene3D" id="3.90.550.10">
    <property type="entry name" value="Spore Coat Polysaccharide Biosynthesis Protein SpsA, Chain A"/>
    <property type="match status" value="1"/>
</dbReference>
<evidence type="ECO:0000313" key="7">
    <source>
        <dbReference type="EMBL" id="MBH0238149.1"/>
    </source>
</evidence>
<evidence type="ECO:0000259" key="6">
    <source>
        <dbReference type="Pfam" id="PF00535"/>
    </source>
</evidence>
<evidence type="ECO:0000256" key="3">
    <source>
        <dbReference type="ARBA" id="ARBA00022676"/>
    </source>
</evidence>
<dbReference type="PANTHER" id="PTHR43646">
    <property type="entry name" value="GLYCOSYLTRANSFERASE"/>
    <property type="match status" value="1"/>
</dbReference>
<dbReference type="RefSeq" id="WP_197311240.1">
    <property type="nucleotide sequence ID" value="NZ_JADZLT010000050.1"/>
</dbReference>
<keyword evidence="4" id="KW-0808">Transferase</keyword>
<dbReference type="Proteomes" id="UP000631694">
    <property type="component" value="Unassembled WGS sequence"/>
</dbReference>
<evidence type="ECO:0000256" key="5">
    <source>
        <dbReference type="ARBA" id="ARBA00023136"/>
    </source>
</evidence>
<dbReference type="SUPFAM" id="SSF53448">
    <property type="entry name" value="Nucleotide-diphospho-sugar transferases"/>
    <property type="match status" value="1"/>
</dbReference>
<dbReference type="GO" id="GO:0005886">
    <property type="term" value="C:plasma membrane"/>
    <property type="evidence" value="ECO:0007669"/>
    <property type="project" value="UniProtKB-SubCell"/>
</dbReference>
<dbReference type="InterPro" id="IPR001173">
    <property type="entry name" value="Glyco_trans_2-like"/>
</dbReference>